<evidence type="ECO:0000313" key="3">
    <source>
        <dbReference type="Proteomes" id="UP000225972"/>
    </source>
</evidence>
<gene>
    <name evidence="2" type="ORF">TRP8649_00491</name>
</gene>
<proteinExistence type="predicted"/>
<keyword evidence="3" id="KW-1185">Reference proteome</keyword>
<dbReference type="Proteomes" id="UP000225972">
    <property type="component" value="Unassembled WGS sequence"/>
</dbReference>
<evidence type="ECO:0000256" key="1">
    <source>
        <dbReference type="SAM" id="MobiDB-lite"/>
    </source>
</evidence>
<name>A0A238J863_9RHOB</name>
<dbReference type="Gene3D" id="3.40.50.720">
    <property type="entry name" value="NAD(P)-binding Rossmann-like Domain"/>
    <property type="match status" value="1"/>
</dbReference>
<protein>
    <submittedName>
        <fullName evidence="2">RmlD substrate binding domain protein</fullName>
    </submittedName>
</protein>
<dbReference type="OrthoDB" id="7170465at2"/>
<organism evidence="2 3">
    <name type="scientific">Pelagimonas phthalicica</name>
    <dbReference type="NCBI Taxonomy" id="1037362"/>
    <lineage>
        <taxon>Bacteria</taxon>
        <taxon>Pseudomonadati</taxon>
        <taxon>Pseudomonadota</taxon>
        <taxon>Alphaproteobacteria</taxon>
        <taxon>Rhodobacterales</taxon>
        <taxon>Roseobacteraceae</taxon>
        <taxon>Pelagimonas</taxon>
    </lineage>
</organism>
<reference evidence="3" key="1">
    <citation type="submission" date="2017-05" db="EMBL/GenBank/DDBJ databases">
        <authorList>
            <person name="Rodrigo-Torres L."/>
            <person name="Arahal R. D."/>
            <person name="Lucena T."/>
        </authorList>
    </citation>
    <scope>NUCLEOTIDE SEQUENCE [LARGE SCALE GENOMIC DNA]</scope>
    <source>
        <strain evidence="3">CECT 8649</strain>
    </source>
</reference>
<dbReference type="AlphaFoldDB" id="A0A238J863"/>
<dbReference type="RefSeq" id="WP_099244616.1">
    <property type="nucleotide sequence ID" value="NZ_FXXP01000001.1"/>
</dbReference>
<dbReference type="InterPro" id="IPR036291">
    <property type="entry name" value="NAD(P)-bd_dom_sf"/>
</dbReference>
<accession>A0A238J863</accession>
<dbReference type="EMBL" id="FXXP01000001">
    <property type="protein sequence ID" value="SMX26414.1"/>
    <property type="molecule type" value="Genomic_DNA"/>
</dbReference>
<sequence>MTGTVLILGANGRFGRNAAEAFWNAGWRVSLFDRSKDDLTTAAQGQDVIVNAWNPLYPDWGAQVPKLTEQVIAAAKSSGATVIIPGNVYVYGPDAPDRFAADTPHTARNPLGQVRIKMEERFRTSGVQTIILRAGDFLDTEASGNWFDKIMAPSLKKGVFTYPGAPDLPHAWAFLPDLARATVALAEQREFLPRFSDIPFAGYTLSGHDLAHLCAEALGKPVKLKKMSWLPIQIARPFWPLAKHLVEMSYLWNKAHHLDGQVFDELVPDFPVTPPSEAIAQALRPFNPTAGPSRQGDAARPLAPAA</sequence>
<evidence type="ECO:0000313" key="2">
    <source>
        <dbReference type="EMBL" id="SMX26414.1"/>
    </source>
</evidence>
<feature type="region of interest" description="Disordered" evidence="1">
    <location>
        <begin position="286"/>
        <end position="306"/>
    </location>
</feature>
<dbReference type="SUPFAM" id="SSF51735">
    <property type="entry name" value="NAD(P)-binding Rossmann-fold domains"/>
    <property type="match status" value="1"/>
</dbReference>